<dbReference type="EMBL" id="JACIJI010000001">
    <property type="protein sequence ID" value="MBB5718084.1"/>
    <property type="molecule type" value="Genomic_DNA"/>
</dbReference>
<dbReference type="SUPFAM" id="SSF141371">
    <property type="entry name" value="PilZ domain-like"/>
    <property type="match status" value="1"/>
</dbReference>
<keyword evidence="3" id="KW-1185">Reference proteome</keyword>
<name>A0A840YX24_9SPHN</name>
<feature type="domain" description="PilZ" evidence="1">
    <location>
        <begin position="17"/>
        <end position="102"/>
    </location>
</feature>
<dbReference type="Proteomes" id="UP000554342">
    <property type="component" value="Unassembled WGS sequence"/>
</dbReference>
<reference evidence="2 3" key="1">
    <citation type="submission" date="2020-08" db="EMBL/GenBank/DDBJ databases">
        <title>Genomic Encyclopedia of Type Strains, Phase IV (KMG-IV): sequencing the most valuable type-strain genomes for metagenomic binning, comparative biology and taxonomic classification.</title>
        <authorList>
            <person name="Goeker M."/>
        </authorList>
    </citation>
    <scope>NUCLEOTIDE SEQUENCE [LARGE SCALE GENOMIC DNA]</scope>
    <source>
        <strain evidence="2 3">DSM 27203</strain>
    </source>
</reference>
<gene>
    <name evidence="2" type="ORF">FHR23_000991</name>
</gene>
<accession>A0A840YX24</accession>
<proteinExistence type="predicted"/>
<evidence type="ECO:0000313" key="2">
    <source>
        <dbReference type="EMBL" id="MBB5718084.1"/>
    </source>
</evidence>
<dbReference type="Pfam" id="PF07238">
    <property type="entry name" value="PilZ"/>
    <property type="match status" value="1"/>
</dbReference>
<sequence length="109" mass="12415">MGAIDLKFGADSHDDMRQFPREPVAMQAMLRGPRSLRFRIDVLDMSVSGFRATAAPNLEPGDTIWLQIPDMAGQEAQVVWRRHFCYGFVFRQPLYPAVLDRIKAMYPGT</sequence>
<dbReference type="Gene3D" id="2.40.10.220">
    <property type="entry name" value="predicted glycosyltransferase like domains"/>
    <property type="match status" value="1"/>
</dbReference>
<dbReference type="RefSeq" id="WP_184001770.1">
    <property type="nucleotide sequence ID" value="NZ_BAABIF010000004.1"/>
</dbReference>
<dbReference type="GO" id="GO:0035438">
    <property type="term" value="F:cyclic-di-GMP binding"/>
    <property type="evidence" value="ECO:0007669"/>
    <property type="project" value="InterPro"/>
</dbReference>
<organism evidence="2 3">
    <name type="scientific">Stakelama sediminis</name>
    <dbReference type="NCBI Taxonomy" id="463200"/>
    <lineage>
        <taxon>Bacteria</taxon>
        <taxon>Pseudomonadati</taxon>
        <taxon>Pseudomonadota</taxon>
        <taxon>Alphaproteobacteria</taxon>
        <taxon>Sphingomonadales</taxon>
        <taxon>Sphingomonadaceae</taxon>
        <taxon>Stakelama</taxon>
    </lineage>
</organism>
<dbReference type="AlphaFoldDB" id="A0A840YX24"/>
<evidence type="ECO:0000259" key="1">
    <source>
        <dbReference type="Pfam" id="PF07238"/>
    </source>
</evidence>
<dbReference type="InterPro" id="IPR009875">
    <property type="entry name" value="PilZ_domain"/>
</dbReference>
<protein>
    <recommendedName>
        <fullName evidence="1">PilZ domain-containing protein</fullName>
    </recommendedName>
</protein>
<evidence type="ECO:0000313" key="3">
    <source>
        <dbReference type="Proteomes" id="UP000554342"/>
    </source>
</evidence>
<comment type="caution">
    <text evidence="2">The sequence shown here is derived from an EMBL/GenBank/DDBJ whole genome shotgun (WGS) entry which is preliminary data.</text>
</comment>